<dbReference type="Pfam" id="PF00076">
    <property type="entry name" value="RRM_1"/>
    <property type="match status" value="1"/>
</dbReference>
<feature type="domain" description="RRM" evidence="6">
    <location>
        <begin position="16"/>
        <end position="94"/>
    </location>
</feature>
<dbReference type="GO" id="GO:0031124">
    <property type="term" value="P:mRNA 3'-end processing"/>
    <property type="evidence" value="ECO:0007669"/>
    <property type="project" value="InterPro"/>
</dbReference>
<evidence type="ECO:0000256" key="3">
    <source>
        <dbReference type="ARBA" id="ARBA00023242"/>
    </source>
</evidence>
<evidence type="ECO:0000256" key="4">
    <source>
        <dbReference type="PROSITE-ProRule" id="PRU00176"/>
    </source>
</evidence>
<dbReference type="GO" id="GO:0003729">
    <property type="term" value="F:mRNA binding"/>
    <property type="evidence" value="ECO:0007669"/>
    <property type="project" value="TreeGrafter"/>
</dbReference>
<dbReference type="AlphaFoldDB" id="C1BRW6"/>
<evidence type="ECO:0000313" key="7">
    <source>
        <dbReference type="EMBL" id="ACO11769.1"/>
    </source>
</evidence>
<dbReference type="FunFam" id="3.30.70.330:FF:000061">
    <property type="entry name" value="cleavage stimulation factor subunit 2 isoform X1"/>
    <property type="match status" value="1"/>
</dbReference>
<protein>
    <submittedName>
        <fullName evidence="7">Cleavage stimulation factor 64 kDa subunit</fullName>
    </submittedName>
</protein>
<dbReference type="Pfam" id="PF14327">
    <property type="entry name" value="CSTF2_hinge"/>
    <property type="match status" value="1"/>
</dbReference>
<dbReference type="CDD" id="cd12671">
    <property type="entry name" value="RRM_CSTF2_CSTF2T"/>
    <property type="match status" value="1"/>
</dbReference>
<gene>
    <name evidence="7" type="primary">CSTF2</name>
</gene>
<keyword evidence="3" id="KW-0539">Nucleus</keyword>
<dbReference type="OrthoDB" id="272703at2759"/>
<sequence>MATTVEIPAEIDKSARSVFVGNIPYEATEEKLKDIFSEVGPVTSFKLVYDRENGKPKGYGFCEYKDADMALSAMRNLNGYEIEGRTLRVDNACTEKNRLEMAKGEAEEIVESPYGDPVHPDRAPETIANLVSSLPPEHMYSIIKEMRTCVLHNPDQAKRILQQNPQLAYALLQITVVMRAIDPEMATTVLHPTPPKPPQFQTPSTRSSFFPPPNAERDNREREFRDPRPHRSSHHRQRDHERPRDHDRPRDGERVRDRDRSRERDRRPHSTPSPFGNMDKRPPAFQSPNENDPEKAQLIMQVLQLTDQQIALLPAEQRQSIMELKNQMNS</sequence>
<dbReference type="InterPro" id="IPR000504">
    <property type="entry name" value="RRM_dom"/>
</dbReference>
<dbReference type="FunFam" id="1.10.20.70:FF:000001">
    <property type="entry name" value="Cleavage stimulation factor subunit 2"/>
    <property type="match status" value="1"/>
</dbReference>
<feature type="region of interest" description="Disordered" evidence="5">
    <location>
        <begin position="188"/>
        <end position="292"/>
    </location>
</feature>
<keyword evidence="2 4" id="KW-0694">RNA-binding</keyword>
<dbReference type="EMBL" id="BT077345">
    <property type="protein sequence ID" value="ACO11769.1"/>
    <property type="molecule type" value="mRNA"/>
</dbReference>
<dbReference type="InterPro" id="IPR025742">
    <property type="entry name" value="CSTF2_hinge"/>
</dbReference>
<dbReference type="InterPro" id="IPR026896">
    <property type="entry name" value="CSTF_C"/>
</dbReference>
<proteinExistence type="evidence at transcript level"/>
<dbReference type="Gene3D" id="3.30.70.330">
    <property type="match status" value="1"/>
</dbReference>
<evidence type="ECO:0000259" key="6">
    <source>
        <dbReference type="PROSITE" id="PS50102"/>
    </source>
</evidence>
<dbReference type="PANTHER" id="PTHR45735:SF2">
    <property type="entry name" value="CLEAVAGE STIMULATION FACTOR SUBUNIT 2"/>
    <property type="match status" value="1"/>
</dbReference>
<dbReference type="PROSITE" id="PS50102">
    <property type="entry name" value="RRM"/>
    <property type="match status" value="1"/>
</dbReference>
<dbReference type="SUPFAM" id="SSF54928">
    <property type="entry name" value="RNA-binding domain, RBD"/>
    <property type="match status" value="1"/>
</dbReference>
<dbReference type="Gene3D" id="1.10.20.70">
    <property type="entry name" value="Transcription termination and cleavage factor, C-terminal domain"/>
    <property type="match status" value="1"/>
</dbReference>
<dbReference type="Gene3D" id="1.25.40.630">
    <property type="match status" value="1"/>
</dbReference>
<dbReference type="InterPro" id="IPR012677">
    <property type="entry name" value="Nucleotide-bd_a/b_plait_sf"/>
</dbReference>
<organism evidence="7">
    <name type="scientific">Lepeophtheirus salmonis</name>
    <name type="common">Salmon louse</name>
    <name type="synonym">Caligus salmonis</name>
    <dbReference type="NCBI Taxonomy" id="72036"/>
    <lineage>
        <taxon>Eukaryota</taxon>
        <taxon>Metazoa</taxon>
        <taxon>Ecdysozoa</taxon>
        <taxon>Arthropoda</taxon>
        <taxon>Crustacea</taxon>
        <taxon>Multicrustacea</taxon>
        <taxon>Hexanauplia</taxon>
        <taxon>Copepoda</taxon>
        <taxon>Siphonostomatoida</taxon>
        <taxon>Caligidae</taxon>
        <taxon>Lepeophtheirus</taxon>
    </lineage>
</organism>
<dbReference type="InterPro" id="IPR035979">
    <property type="entry name" value="RBD_domain_sf"/>
</dbReference>
<dbReference type="InterPro" id="IPR038192">
    <property type="entry name" value="CSTF_C_sf"/>
</dbReference>
<reference evidence="7" key="1">
    <citation type="submission" date="2009-06" db="EMBL/GenBank/DDBJ databases">
        <title>Lepeophtheirus salmonis ESTs and full-length cDNAs.</title>
        <authorList>
            <person name="Yasuike M."/>
            <person name="von Schalburg K."/>
            <person name="Cooper G."/>
            <person name="Leong J."/>
            <person name="Jones S.R.M."/>
            <person name="Koop B.F."/>
        </authorList>
    </citation>
    <scope>NUCLEOTIDE SEQUENCE</scope>
    <source>
        <strain evidence="7">Pacific form</strain>
        <tissue evidence="7">Whole</tissue>
    </source>
</reference>
<feature type="compositionally biased region" description="Basic and acidic residues" evidence="5">
    <location>
        <begin position="215"/>
        <end position="229"/>
    </location>
</feature>
<dbReference type="PANTHER" id="PTHR45735">
    <property type="entry name" value="CLEAVAGE STIMULATION FACTOR SUBUNIT 2"/>
    <property type="match status" value="1"/>
</dbReference>
<accession>C1BRW6</accession>
<evidence type="ECO:0000256" key="5">
    <source>
        <dbReference type="SAM" id="MobiDB-lite"/>
    </source>
</evidence>
<feature type="compositionally biased region" description="Basic and acidic residues" evidence="5">
    <location>
        <begin position="238"/>
        <end position="268"/>
    </location>
</feature>
<name>C1BRW6_LEPSM</name>
<evidence type="ECO:0000256" key="1">
    <source>
        <dbReference type="ARBA" id="ARBA00004123"/>
    </source>
</evidence>
<dbReference type="SMART" id="SM00360">
    <property type="entry name" value="RRM"/>
    <property type="match status" value="1"/>
</dbReference>
<comment type="subcellular location">
    <subcellularLocation>
        <location evidence="1">Nucleus</location>
    </subcellularLocation>
</comment>
<evidence type="ECO:0000256" key="2">
    <source>
        <dbReference type="ARBA" id="ARBA00022884"/>
    </source>
</evidence>
<dbReference type="Pfam" id="PF14304">
    <property type="entry name" value="CSTF_C"/>
    <property type="match status" value="1"/>
</dbReference>
<dbReference type="GO" id="GO:0005847">
    <property type="term" value="C:mRNA cleavage and polyadenylation specificity factor complex"/>
    <property type="evidence" value="ECO:0007669"/>
    <property type="project" value="TreeGrafter"/>
</dbReference>